<evidence type="ECO:0000313" key="2">
    <source>
        <dbReference type="Proteomes" id="UP001341840"/>
    </source>
</evidence>
<gene>
    <name evidence="1" type="ORF">PIB30_093528</name>
</gene>
<proteinExistence type="predicted"/>
<evidence type="ECO:0000313" key="1">
    <source>
        <dbReference type="EMBL" id="MED6189198.1"/>
    </source>
</evidence>
<dbReference type="Proteomes" id="UP001341840">
    <property type="component" value="Unassembled WGS sequence"/>
</dbReference>
<protein>
    <submittedName>
        <fullName evidence="1">Uncharacterized protein</fullName>
    </submittedName>
</protein>
<comment type="caution">
    <text evidence="1">The sequence shown here is derived from an EMBL/GenBank/DDBJ whole genome shotgun (WGS) entry which is preliminary data.</text>
</comment>
<reference evidence="1 2" key="1">
    <citation type="journal article" date="2023" name="Plants (Basel)">
        <title>Bridging the Gap: Combining Genomics and Transcriptomics Approaches to Understand Stylosanthes scabra, an Orphan Legume from the Brazilian Caatinga.</title>
        <authorList>
            <person name="Ferreira-Neto J.R.C."/>
            <person name="da Silva M.D."/>
            <person name="Binneck E."/>
            <person name="de Melo N.F."/>
            <person name="da Silva R.H."/>
            <person name="de Melo A.L.T.M."/>
            <person name="Pandolfi V."/>
            <person name="Bustamante F.O."/>
            <person name="Brasileiro-Vidal A.C."/>
            <person name="Benko-Iseppon A.M."/>
        </authorList>
    </citation>
    <scope>NUCLEOTIDE SEQUENCE [LARGE SCALE GENOMIC DNA]</scope>
    <source>
        <tissue evidence="1">Leaves</tissue>
    </source>
</reference>
<name>A0ABU6WYE5_9FABA</name>
<dbReference type="EMBL" id="JASCZI010183244">
    <property type="protein sequence ID" value="MED6189198.1"/>
    <property type="molecule type" value="Genomic_DNA"/>
</dbReference>
<organism evidence="1 2">
    <name type="scientific">Stylosanthes scabra</name>
    <dbReference type="NCBI Taxonomy" id="79078"/>
    <lineage>
        <taxon>Eukaryota</taxon>
        <taxon>Viridiplantae</taxon>
        <taxon>Streptophyta</taxon>
        <taxon>Embryophyta</taxon>
        <taxon>Tracheophyta</taxon>
        <taxon>Spermatophyta</taxon>
        <taxon>Magnoliopsida</taxon>
        <taxon>eudicotyledons</taxon>
        <taxon>Gunneridae</taxon>
        <taxon>Pentapetalae</taxon>
        <taxon>rosids</taxon>
        <taxon>fabids</taxon>
        <taxon>Fabales</taxon>
        <taxon>Fabaceae</taxon>
        <taxon>Papilionoideae</taxon>
        <taxon>50 kb inversion clade</taxon>
        <taxon>dalbergioids sensu lato</taxon>
        <taxon>Dalbergieae</taxon>
        <taxon>Pterocarpus clade</taxon>
        <taxon>Stylosanthes</taxon>
    </lineage>
</organism>
<accession>A0ABU6WYE5</accession>
<keyword evidence="2" id="KW-1185">Reference proteome</keyword>
<sequence length="96" mass="10872">MEPTGIRKRFKGLESCMMRMRGKNPWVGDSHSVYISGFSGAGSSLESWRSILSGMKNEERKLAEQEIKFGSKTEEELHAYAWKGTHMRATRGPTYA</sequence>